<dbReference type="PANTHER" id="PTHR22674">
    <property type="entry name" value="NTPASE, KAP FAMILY P-LOOP DOMAIN-CONTAINING 1"/>
    <property type="match status" value="1"/>
</dbReference>
<dbReference type="Gene3D" id="3.40.50.300">
    <property type="entry name" value="P-loop containing nucleotide triphosphate hydrolases"/>
    <property type="match status" value="1"/>
</dbReference>
<comment type="caution">
    <text evidence="2">The sequence shown here is derived from an EMBL/GenBank/DDBJ whole genome shotgun (WGS) entry which is preliminary data.</text>
</comment>
<dbReference type="InterPro" id="IPR027417">
    <property type="entry name" value="P-loop_NTPase"/>
</dbReference>
<organism evidence="2 3">
    <name type="scientific">Bradyrhizobium uaiense</name>
    <dbReference type="NCBI Taxonomy" id="2594946"/>
    <lineage>
        <taxon>Bacteria</taxon>
        <taxon>Pseudomonadati</taxon>
        <taxon>Pseudomonadota</taxon>
        <taxon>Alphaproteobacteria</taxon>
        <taxon>Hyphomicrobiales</taxon>
        <taxon>Nitrobacteraceae</taxon>
        <taxon>Bradyrhizobium</taxon>
    </lineage>
</organism>
<protein>
    <recommendedName>
        <fullName evidence="1">KAP NTPase domain-containing protein</fullName>
    </recommendedName>
</protein>
<name>A0A6P1BCZ9_9BRAD</name>
<sequence length="429" mass="47549">MLYSDRPISTPRQDVLGRSGFALELARAIDNLDLSTDGFVMGLLGDWGAGKTSVIELIARYLRHIEMSRASESLVLNDASPQRRSLEDLEAMSEVYERIEPRIVAMGALNQNLTYWEKINRKQEFTRWLGSASDAEIADRYFELKLKVEAAPRNIVIRFSPWLIAGKAELTQALLSELARGLEEKLGDEVAASFGKVLKRLSEFAPVVGSGLDLLTSTPVGKVASAFGTWTGGVAGAMISGPTLDDAREQLRASLRSRANQKVVVIIDDLDRLTPAEALEMVSLVKSLGDLPNVLYFLSYSEAQLVELISSALSLDGRSYLEKIVQYPKHLPPVDDADLSNLLDADLEVLFRGITDEEASRLTGSWHSVFRHYLSTPRHVRRFVNSLSVALAALSDHADRVDLALMTVLELYEPSVYAWLRRNIDMVVS</sequence>
<gene>
    <name evidence="2" type="ORF">FNJ47_09320</name>
</gene>
<dbReference type="Pfam" id="PF07693">
    <property type="entry name" value="KAP_NTPase"/>
    <property type="match status" value="1"/>
</dbReference>
<dbReference type="PANTHER" id="PTHR22674:SF6">
    <property type="entry name" value="NTPASE KAP FAMILY P-LOOP DOMAIN-CONTAINING PROTEIN 1"/>
    <property type="match status" value="1"/>
</dbReference>
<dbReference type="InterPro" id="IPR052754">
    <property type="entry name" value="NTPase_KAP_P-loop"/>
</dbReference>
<reference evidence="2 3" key="1">
    <citation type="journal article" date="2020" name="Arch. Microbiol.">
        <title>Bradyrhizobium uaiense sp. nov., a new highly efficient cowpea symbiont.</title>
        <authorList>
            <person name="Cabral Michel D."/>
            <person name="Azarias Guimaraes A."/>
            <person name="Martins da Costa E."/>
            <person name="Soares de Carvalho T."/>
            <person name="Balsanelli E."/>
            <person name="Willems A."/>
            <person name="Maltempi de Souza E."/>
            <person name="de Souza Moreira F.M."/>
        </authorList>
    </citation>
    <scope>NUCLEOTIDE SEQUENCE [LARGE SCALE GENOMIC DNA]</scope>
    <source>
        <strain evidence="2 3">UFLA 03-164</strain>
    </source>
</reference>
<evidence type="ECO:0000313" key="3">
    <source>
        <dbReference type="Proteomes" id="UP000468531"/>
    </source>
</evidence>
<dbReference type="SUPFAM" id="SSF52540">
    <property type="entry name" value="P-loop containing nucleoside triphosphate hydrolases"/>
    <property type="match status" value="1"/>
</dbReference>
<evidence type="ECO:0000313" key="2">
    <source>
        <dbReference type="EMBL" id="NEU96024.1"/>
    </source>
</evidence>
<dbReference type="RefSeq" id="WP_163152761.1">
    <property type="nucleotide sequence ID" value="NZ_VKHP01000025.1"/>
</dbReference>
<accession>A0A6P1BCZ9</accession>
<proteinExistence type="predicted"/>
<evidence type="ECO:0000259" key="1">
    <source>
        <dbReference type="Pfam" id="PF07693"/>
    </source>
</evidence>
<dbReference type="EMBL" id="VKHP01000025">
    <property type="protein sequence ID" value="NEU96024.1"/>
    <property type="molecule type" value="Genomic_DNA"/>
</dbReference>
<dbReference type="AlphaFoldDB" id="A0A6P1BCZ9"/>
<dbReference type="InterPro" id="IPR011646">
    <property type="entry name" value="KAP_P-loop"/>
</dbReference>
<dbReference type="Proteomes" id="UP000468531">
    <property type="component" value="Unassembled WGS sequence"/>
</dbReference>
<keyword evidence="3" id="KW-1185">Reference proteome</keyword>
<feature type="domain" description="KAP NTPase" evidence="1">
    <location>
        <begin position="19"/>
        <end position="390"/>
    </location>
</feature>